<dbReference type="Pfam" id="PF00410">
    <property type="entry name" value="Ribosomal_S8"/>
    <property type="match status" value="1"/>
</dbReference>
<dbReference type="Proteomes" id="UP000005113">
    <property type="component" value="Unassembled WGS sequence"/>
</dbReference>
<dbReference type="GO" id="GO:0006412">
    <property type="term" value="P:translation"/>
    <property type="evidence" value="ECO:0007669"/>
    <property type="project" value="UniProtKB-UniRule"/>
</dbReference>
<dbReference type="GO" id="GO:0019843">
    <property type="term" value="F:rRNA binding"/>
    <property type="evidence" value="ECO:0007669"/>
    <property type="project" value="UniProtKB-UniRule"/>
</dbReference>
<dbReference type="GO" id="GO:0003735">
    <property type="term" value="F:structural constituent of ribosome"/>
    <property type="evidence" value="ECO:0007669"/>
    <property type="project" value="InterPro"/>
</dbReference>
<comment type="similarity">
    <text evidence="1 8 9">Belongs to the universal ribosomal protein uS8 family.</text>
</comment>
<keyword evidence="5 8" id="KW-0687">Ribonucleoprotein</keyword>
<dbReference type="InterPro" id="IPR035987">
    <property type="entry name" value="Ribosomal_uS8_sf"/>
</dbReference>
<dbReference type="HAMAP" id="MF_01302_B">
    <property type="entry name" value="Ribosomal_uS8_B"/>
    <property type="match status" value="1"/>
</dbReference>
<organism evidence="10 11">
    <name type="scientific">Saprospira grandis DSM 2844</name>
    <dbReference type="NCBI Taxonomy" id="694433"/>
    <lineage>
        <taxon>Bacteria</taxon>
        <taxon>Pseudomonadati</taxon>
        <taxon>Bacteroidota</taxon>
        <taxon>Saprospiria</taxon>
        <taxon>Saprospirales</taxon>
        <taxon>Saprospiraceae</taxon>
        <taxon>Saprospira</taxon>
    </lineage>
</organism>
<keyword evidence="2 8" id="KW-0699">rRNA-binding</keyword>
<dbReference type="PROSITE" id="PS00053">
    <property type="entry name" value="RIBOSOMAL_S8"/>
    <property type="match status" value="1"/>
</dbReference>
<evidence type="ECO:0000313" key="11">
    <source>
        <dbReference type="Proteomes" id="UP000005113"/>
    </source>
</evidence>
<dbReference type="AlphaFoldDB" id="J0P7B4"/>
<evidence type="ECO:0000256" key="2">
    <source>
        <dbReference type="ARBA" id="ARBA00022730"/>
    </source>
</evidence>
<dbReference type="GO" id="GO:1990904">
    <property type="term" value="C:ribonucleoprotein complex"/>
    <property type="evidence" value="ECO:0007669"/>
    <property type="project" value="UniProtKB-KW"/>
</dbReference>
<dbReference type="PANTHER" id="PTHR11758">
    <property type="entry name" value="40S RIBOSOMAL PROTEIN S15A"/>
    <property type="match status" value="1"/>
</dbReference>
<evidence type="ECO:0000256" key="9">
    <source>
        <dbReference type="RuleBase" id="RU003660"/>
    </source>
</evidence>
<evidence type="ECO:0000256" key="7">
    <source>
        <dbReference type="ARBA" id="ARBA00046740"/>
    </source>
</evidence>
<protein>
    <recommendedName>
        <fullName evidence="6 8">Small ribosomal subunit protein uS8</fullName>
    </recommendedName>
</protein>
<evidence type="ECO:0000256" key="6">
    <source>
        <dbReference type="ARBA" id="ARBA00035258"/>
    </source>
</evidence>
<dbReference type="FunFam" id="3.30.1370.30:FF:000002">
    <property type="entry name" value="30S ribosomal protein S8"/>
    <property type="match status" value="1"/>
</dbReference>
<dbReference type="NCBIfam" id="NF001109">
    <property type="entry name" value="PRK00136.1"/>
    <property type="match status" value="1"/>
</dbReference>
<dbReference type="SUPFAM" id="SSF56047">
    <property type="entry name" value="Ribosomal protein S8"/>
    <property type="match status" value="1"/>
</dbReference>
<evidence type="ECO:0000256" key="8">
    <source>
        <dbReference type="HAMAP-Rule" id="MF_01302"/>
    </source>
</evidence>
<keyword evidence="4 8" id="KW-0689">Ribosomal protein</keyword>
<comment type="function">
    <text evidence="8">One of the primary rRNA binding proteins, it binds directly to 16S rRNA central domain where it helps coordinate assembly of the platform of the 30S subunit.</text>
</comment>
<dbReference type="EMBL" id="JH719942">
    <property type="protein sequence ID" value="EJF53402.1"/>
    <property type="molecule type" value="Genomic_DNA"/>
</dbReference>
<dbReference type="RefSeq" id="WP_002659027.1">
    <property type="nucleotide sequence ID" value="NZ_JH719942.1"/>
</dbReference>
<dbReference type="GO" id="GO:0005840">
    <property type="term" value="C:ribosome"/>
    <property type="evidence" value="ECO:0007669"/>
    <property type="project" value="UniProtKB-KW"/>
</dbReference>
<proteinExistence type="inferred from homology"/>
<dbReference type="InterPro" id="IPR047863">
    <property type="entry name" value="Ribosomal_uS8_CS"/>
</dbReference>
<evidence type="ECO:0000256" key="1">
    <source>
        <dbReference type="ARBA" id="ARBA00006471"/>
    </source>
</evidence>
<evidence type="ECO:0000313" key="10">
    <source>
        <dbReference type="EMBL" id="EJF53402.1"/>
    </source>
</evidence>
<accession>J0P7B4</accession>
<comment type="subunit">
    <text evidence="7 8">Part of the 30S ribosomal subunit. Contacts proteins S5 and S12.</text>
</comment>
<dbReference type="FunFam" id="3.30.1490.10:FF:000001">
    <property type="entry name" value="30S ribosomal protein S8"/>
    <property type="match status" value="1"/>
</dbReference>
<sequence length="134" mass="15268">MAVTDPVADYLTRIRNAQMAKHRIVEIPASNLKKRITEILYDQGYILRYKFEETSNKQGVIKIALKYDASSKQPVIRKMKRISRPGLRHYVKADELPRVINGLGLAIISTSKGVITDKKAREENVGGEVLFYIH</sequence>
<dbReference type="InterPro" id="IPR000630">
    <property type="entry name" value="Ribosomal_uS8"/>
</dbReference>
<dbReference type="Gene3D" id="3.30.1370.30">
    <property type="match status" value="1"/>
</dbReference>
<evidence type="ECO:0000256" key="3">
    <source>
        <dbReference type="ARBA" id="ARBA00022884"/>
    </source>
</evidence>
<dbReference type="GO" id="GO:0005737">
    <property type="term" value="C:cytoplasm"/>
    <property type="evidence" value="ECO:0007669"/>
    <property type="project" value="UniProtKB-ARBA"/>
</dbReference>
<dbReference type="Gene3D" id="3.30.1490.10">
    <property type="match status" value="1"/>
</dbReference>
<keyword evidence="3 8" id="KW-0694">RNA-binding</keyword>
<dbReference type="HOGENOM" id="CLU_098428_0_2_10"/>
<evidence type="ECO:0000256" key="5">
    <source>
        <dbReference type="ARBA" id="ARBA00023274"/>
    </source>
</evidence>
<gene>
    <name evidence="8" type="primary">rpsH</name>
    <name evidence="10" type="ORF">SapgrDRAFT_1698</name>
</gene>
<name>J0P7B4_9BACT</name>
<reference evidence="11" key="1">
    <citation type="journal article" date="2012" name="Stand. Genomic Sci.">
        <title>Permanent draft genome sequence of the gliding predator Saprospira grandis strain Sa g1 (= HR1).</title>
        <authorList>
            <person name="Mavromatis K."/>
            <person name="Chertkov O."/>
            <person name="Lapidus A."/>
            <person name="Nolan M."/>
            <person name="Lucas S."/>
            <person name="Tice H."/>
            <person name="Del Rio T.G."/>
            <person name="Cheng J.F."/>
            <person name="Han C."/>
            <person name="Tapia R."/>
            <person name="Bruce D."/>
            <person name="Goodwin L.A."/>
            <person name="Pitluck S."/>
            <person name="Huntemann M."/>
            <person name="Liolios K."/>
            <person name="Pagani I."/>
            <person name="Ivanova N."/>
            <person name="Mikhailova N."/>
            <person name="Pati A."/>
            <person name="Chen A."/>
            <person name="Palaniappan K."/>
            <person name="Land M."/>
            <person name="Brambilla E.M."/>
            <person name="Rohde M."/>
            <person name="Spring S."/>
            <person name="Goker M."/>
            <person name="Detter J.C."/>
            <person name="Bristow J."/>
            <person name="Eisen J.A."/>
            <person name="Markowitz V."/>
            <person name="Hugenholtz P."/>
            <person name="Kyrpides N.C."/>
            <person name="Klenk H.P."/>
            <person name="Woyke T."/>
        </authorList>
    </citation>
    <scope>NUCLEOTIDE SEQUENCE [LARGE SCALE GENOMIC DNA]</scope>
    <source>
        <strain evidence="11">DSM 2844</strain>
    </source>
</reference>
<dbReference type="OrthoDB" id="9802617at2"/>
<evidence type="ECO:0000256" key="4">
    <source>
        <dbReference type="ARBA" id="ARBA00022980"/>
    </source>
</evidence>